<organism evidence="2 3">
    <name type="scientific">Gallaecimonas xiamenensis 3-C-1</name>
    <dbReference type="NCBI Taxonomy" id="745411"/>
    <lineage>
        <taxon>Bacteria</taxon>
        <taxon>Pseudomonadati</taxon>
        <taxon>Pseudomonadota</taxon>
        <taxon>Gammaproteobacteria</taxon>
        <taxon>Enterobacterales</taxon>
        <taxon>Gallaecimonadaceae</taxon>
        <taxon>Gallaecimonas</taxon>
    </lineage>
</organism>
<dbReference type="Proteomes" id="UP000006755">
    <property type="component" value="Unassembled WGS sequence"/>
</dbReference>
<evidence type="ECO:0000313" key="2">
    <source>
        <dbReference type="EMBL" id="EKE73073.1"/>
    </source>
</evidence>
<dbReference type="AlphaFoldDB" id="K2JD92"/>
<keyword evidence="1" id="KW-0732">Signal</keyword>
<feature type="chain" id="PRO_5003861355" evidence="1">
    <location>
        <begin position="20"/>
        <end position="347"/>
    </location>
</feature>
<comment type="caution">
    <text evidence="2">The sequence shown here is derived from an EMBL/GenBank/DDBJ whole genome shotgun (WGS) entry which is preliminary data.</text>
</comment>
<proteinExistence type="predicted"/>
<dbReference type="eggNOG" id="ENOG5032R4A">
    <property type="taxonomic scope" value="Bacteria"/>
</dbReference>
<keyword evidence="3" id="KW-1185">Reference proteome</keyword>
<reference evidence="2 3" key="1">
    <citation type="journal article" date="2012" name="J. Bacteriol.">
        <title>Genome Sequence of Gallaecimonas xiamenensis Type Strain 3-C-1.</title>
        <authorList>
            <person name="Lai Q."/>
            <person name="Wang L."/>
            <person name="Wang W."/>
            <person name="Shao Z."/>
        </authorList>
    </citation>
    <scope>NUCLEOTIDE SEQUENCE [LARGE SCALE GENOMIC DNA]</scope>
    <source>
        <strain evidence="2 3">3-C-1</strain>
    </source>
</reference>
<dbReference type="OrthoDB" id="6253132at2"/>
<gene>
    <name evidence="2" type="ORF">B3C1_10667</name>
</gene>
<protein>
    <submittedName>
        <fullName evidence="2">Uncharacterized protein</fullName>
    </submittedName>
</protein>
<dbReference type="PATRIC" id="fig|745411.4.peg.2093"/>
<sequence length="347" mass="38452">MKTIRALALLLAAALPALADTPLQGVWQGSLGNNKVRVCFNKDSDSLAGNYYFQQAPEPRALRLKNGLWVAEDGQGYWQLGLPRGDSLSGSWHGHNSPSPLAIKLSRIDLGDDDDCGADAYALPLEQLPTVEAGPWQSWQGTRYRELKYGAESGLEMDPALPQAQVINAWLRAHLTDPEALDEQFETRRDALRRLGTADFDETRVEPVFRNSLWLGVRFYRWAAGYGRSGISQEYRYFSLATGQEVEPWRWFLRNQDAGQAHRLPGPLRAHLMKGQVVDQDCDHGDGSGWFNLGLDSGGLLFWEEAMGDGCELSFALSPQEALAFANSEGREQLKAFADILAAGRQG</sequence>
<feature type="signal peptide" evidence="1">
    <location>
        <begin position="1"/>
        <end position="19"/>
    </location>
</feature>
<dbReference type="RefSeq" id="WP_008484768.1">
    <property type="nucleotide sequence ID" value="NZ_AMRI01000013.1"/>
</dbReference>
<evidence type="ECO:0000256" key="1">
    <source>
        <dbReference type="SAM" id="SignalP"/>
    </source>
</evidence>
<dbReference type="EMBL" id="AMRI01000013">
    <property type="protein sequence ID" value="EKE73073.1"/>
    <property type="molecule type" value="Genomic_DNA"/>
</dbReference>
<evidence type="ECO:0000313" key="3">
    <source>
        <dbReference type="Proteomes" id="UP000006755"/>
    </source>
</evidence>
<name>K2JD92_9GAMM</name>
<accession>K2JD92</accession>